<evidence type="ECO:0000256" key="1">
    <source>
        <dbReference type="SAM" id="MobiDB-lite"/>
    </source>
</evidence>
<feature type="compositionally biased region" description="Polar residues" evidence="1">
    <location>
        <begin position="430"/>
        <end position="461"/>
    </location>
</feature>
<feature type="compositionally biased region" description="Low complexity" evidence="1">
    <location>
        <begin position="384"/>
        <end position="399"/>
    </location>
</feature>
<dbReference type="GO" id="GO:0003779">
    <property type="term" value="F:actin binding"/>
    <property type="evidence" value="ECO:0007669"/>
    <property type="project" value="InterPro"/>
</dbReference>
<feature type="compositionally biased region" description="Polar residues" evidence="1">
    <location>
        <begin position="516"/>
        <end position="538"/>
    </location>
</feature>
<feature type="domain" description="ADF-H" evidence="2">
    <location>
        <begin position="10"/>
        <end position="121"/>
    </location>
</feature>
<dbReference type="Pfam" id="PF00241">
    <property type="entry name" value="Cofilin_ADF"/>
    <property type="match status" value="1"/>
</dbReference>
<feature type="compositionally biased region" description="Basic and acidic residues" evidence="1">
    <location>
        <begin position="166"/>
        <end position="180"/>
    </location>
</feature>
<feature type="compositionally biased region" description="Low complexity" evidence="1">
    <location>
        <begin position="232"/>
        <end position="243"/>
    </location>
</feature>
<feature type="compositionally biased region" description="Polar residues" evidence="1">
    <location>
        <begin position="401"/>
        <end position="410"/>
    </location>
</feature>
<dbReference type="RefSeq" id="XP_051365625.1">
    <property type="nucleotide sequence ID" value="XM_051502433.1"/>
</dbReference>
<dbReference type="GeneID" id="75834335"/>
<feature type="compositionally biased region" description="Polar residues" evidence="1">
    <location>
        <begin position="297"/>
        <end position="318"/>
    </location>
</feature>
<dbReference type="CDD" id="cd11282">
    <property type="entry name" value="ADF_coactosin_like"/>
    <property type="match status" value="1"/>
</dbReference>
<feature type="region of interest" description="Disordered" evidence="1">
    <location>
        <begin position="150"/>
        <end position="596"/>
    </location>
</feature>
<feature type="compositionally biased region" description="Polar residues" evidence="1">
    <location>
        <begin position="477"/>
        <end position="487"/>
    </location>
</feature>
<sequence>MSLNGLDDPQVATAFAAAAAEAGGWFLLKYASRDEVEILSHGTGGIGEMRNAIAEYEDSSPLYGYLKYRRRNVLIKYLPEDCSRLIQARVAVHFNAVCERFAPYDSQFDITAADELRDTKLSAACSLHAASGSNSSSGSLRKKHLMEIVEEDEEELQPPSAKRQSLVKDKGDNEKHKPEEPPVTLNSDLADTQFSAEATSEVPNFVGTTDEPSADPEPSRRMSSQSGRTDVYTSYSAYSSYSTKPKVKLGPRPSLETSTRPQTAGNFRPVSSIPAGFKLFGKGSTSSKKSGRKDSVESANDSLIESPLSEATDTSVTTLPIPEEPSAMKTPTDNARPATSSGASFKSSMTSSSKPAMTPEKARLKKAMQMRERKRKAAGKASEVPDVPEVPVITTTEVTHGQPSEQTSELEQGPIPMAKADSGVAIDVSPASTKDSMLTQDSSRPASPAETQQSTKASSIDESGESEGAKALEAESLSATSTPITDRTVQEDEGSHGEEAHVNGNGAASSPAEARSATSEDTATQLNDSTAQTVATSVDDQECCSESVVAASANDVDGSIPSHETTGASTSTLTQAAHTDDMLAHGHEKATVEDRDHRIQQDIAGKVPAAIETPGTDDDAKLNDQVSDTETISPPLQPSRRRPVEPIRTDLAQHSRPTSQAFSVEDDESLLDEIHSATVEEAKPMFVAKTPVTPVFPGKLTFNGGAAAPASATAPSFTGKPTMVRTVSNPVRGNLVAPPSDVSQSSMRSLSHGAAYLHQITQQRNGDNLSKKGGNLGSSISQRIKALELLSVHEGTAAAPGSRPSSTFFQVNKDRVPSRSPSVVDRTNSLRDVRPSTAQSRDNSPDLRFHRERSGSISSRLSKFEPTGSPGNQPRGRPETVSVTAKIVRDSPSQSQTPEGHLDLKQSPLLVDHQRAPDTPDVTVEPPAPEPSPERQAADMPDPRRSSFSIMRDFIKDGRKNLTSPSTDNVSSANGAGPRSPGRPALSTQHSSSSSIANRLSISSRRSLSKDRDGMSSILSDDESVTSEKKASRASRIMRRLSSLSGTSKNKASSPMGTPMTVTEEKFPSATASDEGPGIASYMGDVNVQFPDTLLWKRRNMYLDTQGYVVLSTAPQQSQRPTTAGAGVKRYHLGEFRTPYAPDVEVQELPNSVVLDLVEGSSVQVACEDRAGQMNVLQILQDAHAAYAGQ</sequence>
<keyword evidence="4" id="KW-1185">Reference proteome</keyword>
<feature type="compositionally biased region" description="Basic and acidic residues" evidence="1">
    <location>
        <begin position="932"/>
        <end position="945"/>
    </location>
</feature>
<proteinExistence type="predicted"/>
<reference evidence="3" key="1">
    <citation type="journal article" date="2021" name="J Fungi (Basel)">
        <title>Genomic and Metabolomic Analyses of the Marine Fungus Emericellopsis cladophorae: Insights into Saltwater Adaptability Mechanisms and Its Biosynthetic Potential.</title>
        <authorList>
            <person name="Goncalves M.F.M."/>
            <person name="Hilario S."/>
            <person name="Van de Peer Y."/>
            <person name="Esteves A.C."/>
            <person name="Alves A."/>
        </authorList>
    </citation>
    <scope>NUCLEOTIDE SEQUENCE</scope>
    <source>
        <strain evidence="3">MUM 19.33</strain>
    </source>
</reference>
<accession>A0A9P9Y8K3</accession>
<reference evidence="3" key="2">
    <citation type="submission" date="2022-07" db="EMBL/GenBank/DDBJ databases">
        <authorList>
            <person name="Goncalves M.F.M."/>
            <person name="Hilario S."/>
            <person name="Van De Peer Y."/>
            <person name="Esteves A.C."/>
            <person name="Alves A."/>
        </authorList>
    </citation>
    <scope>NUCLEOTIDE SEQUENCE</scope>
    <source>
        <strain evidence="3">MUM 19.33</strain>
    </source>
</reference>
<dbReference type="Gene3D" id="3.40.20.10">
    <property type="entry name" value="Severin"/>
    <property type="match status" value="1"/>
</dbReference>
<feature type="compositionally biased region" description="Polar residues" evidence="1">
    <location>
        <begin position="562"/>
        <end position="577"/>
    </location>
</feature>
<comment type="caution">
    <text evidence="3">The sequence shown here is derived from an EMBL/GenBank/DDBJ whole genome shotgun (WGS) entry which is preliminary data.</text>
</comment>
<feature type="compositionally biased region" description="Low complexity" evidence="1">
    <location>
        <begin position="337"/>
        <end position="359"/>
    </location>
</feature>
<evidence type="ECO:0000259" key="2">
    <source>
        <dbReference type="Pfam" id="PF00241"/>
    </source>
</evidence>
<feature type="compositionally biased region" description="Low complexity" evidence="1">
    <location>
        <begin position="991"/>
        <end position="1006"/>
    </location>
</feature>
<evidence type="ECO:0000313" key="3">
    <source>
        <dbReference type="EMBL" id="KAI6784769.1"/>
    </source>
</evidence>
<feature type="compositionally biased region" description="Basic and acidic residues" evidence="1">
    <location>
        <begin position="488"/>
        <end position="501"/>
    </location>
</feature>
<dbReference type="SUPFAM" id="SSF55753">
    <property type="entry name" value="Actin depolymerizing proteins"/>
    <property type="match status" value="1"/>
</dbReference>
<name>A0A9P9Y8K3_9HYPO</name>
<feature type="region of interest" description="Disordered" evidence="1">
    <location>
        <begin position="796"/>
        <end position="1062"/>
    </location>
</feature>
<feature type="compositionally biased region" description="Basic and acidic residues" evidence="1">
    <location>
        <begin position="578"/>
        <end position="596"/>
    </location>
</feature>
<feature type="compositionally biased region" description="Polar residues" evidence="1">
    <location>
        <begin position="1042"/>
        <end position="1056"/>
    </location>
</feature>
<gene>
    <name evidence="3" type="ORF">J7T54_007862</name>
</gene>
<feature type="compositionally biased region" description="Polar residues" evidence="1">
    <location>
        <begin position="961"/>
        <end position="974"/>
    </location>
</feature>
<feature type="compositionally biased region" description="Polar residues" evidence="1">
    <location>
        <begin position="255"/>
        <end position="265"/>
    </location>
</feature>
<dbReference type="AlphaFoldDB" id="A0A9P9Y8K3"/>
<dbReference type="OrthoDB" id="74412at2759"/>
<feature type="compositionally biased region" description="Polar residues" evidence="1">
    <location>
        <begin position="184"/>
        <end position="211"/>
    </location>
</feature>
<feature type="compositionally biased region" description="Low complexity" evidence="1">
    <location>
        <begin position="276"/>
        <end position="288"/>
    </location>
</feature>
<feature type="compositionally biased region" description="Basic residues" evidence="1">
    <location>
        <begin position="363"/>
        <end position="378"/>
    </location>
</feature>
<evidence type="ECO:0000313" key="4">
    <source>
        <dbReference type="Proteomes" id="UP001055219"/>
    </source>
</evidence>
<dbReference type="EMBL" id="JAGIXG020000003">
    <property type="protein sequence ID" value="KAI6784769.1"/>
    <property type="molecule type" value="Genomic_DNA"/>
</dbReference>
<dbReference type="InterPro" id="IPR029006">
    <property type="entry name" value="ADF-H/Gelsolin-like_dom_sf"/>
</dbReference>
<organism evidence="3 4">
    <name type="scientific">Emericellopsis cladophorae</name>
    <dbReference type="NCBI Taxonomy" id="2686198"/>
    <lineage>
        <taxon>Eukaryota</taxon>
        <taxon>Fungi</taxon>
        <taxon>Dikarya</taxon>
        <taxon>Ascomycota</taxon>
        <taxon>Pezizomycotina</taxon>
        <taxon>Sordariomycetes</taxon>
        <taxon>Hypocreomycetidae</taxon>
        <taxon>Hypocreales</taxon>
        <taxon>Bionectriaceae</taxon>
        <taxon>Emericellopsis</taxon>
    </lineage>
</organism>
<protein>
    <recommendedName>
        <fullName evidence="2">ADF-H domain-containing protein</fullName>
    </recommendedName>
</protein>
<feature type="compositionally biased region" description="Basic and acidic residues" evidence="1">
    <location>
        <begin position="843"/>
        <end position="854"/>
    </location>
</feature>
<dbReference type="InterPro" id="IPR002108">
    <property type="entry name" value="ADF-H"/>
</dbReference>
<dbReference type="Proteomes" id="UP001055219">
    <property type="component" value="Unassembled WGS sequence"/>
</dbReference>